<evidence type="ECO:0000259" key="3">
    <source>
        <dbReference type="PROSITE" id="PS50004"/>
    </source>
</evidence>
<dbReference type="InterPro" id="IPR035892">
    <property type="entry name" value="C2_domain_sf"/>
</dbReference>
<dbReference type="Pfam" id="PF00168">
    <property type="entry name" value="C2"/>
    <property type="match status" value="2"/>
</dbReference>
<comment type="caution">
    <text evidence="5">The sequence shown here is derived from an EMBL/GenBank/DDBJ whole genome shotgun (WGS) entry which is preliminary data.</text>
</comment>
<dbReference type="InterPro" id="IPR010734">
    <property type="entry name" value="Copine_C"/>
</dbReference>
<accession>A0A8J2W4I8</accession>
<dbReference type="PROSITE" id="PS50004">
    <property type="entry name" value="C2"/>
    <property type="match status" value="2"/>
</dbReference>
<organism evidence="5 6">
    <name type="scientific">Daphnia galeata</name>
    <dbReference type="NCBI Taxonomy" id="27404"/>
    <lineage>
        <taxon>Eukaryota</taxon>
        <taxon>Metazoa</taxon>
        <taxon>Ecdysozoa</taxon>
        <taxon>Arthropoda</taxon>
        <taxon>Crustacea</taxon>
        <taxon>Branchiopoda</taxon>
        <taxon>Diplostraca</taxon>
        <taxon>Cladocera</taxon>
        <taxon>Anomopoda</taxon>
        <taxon>Daphniidae</taxon>
        <taxon>Daphnia</taxon>
    </lineage>
</organism>
<dbReference type="Pfam" id="PF07002">
    <property type="entry name" value="Copine"/>
    <property type="match status" value="1"/>
</dbReference>
<dbReference type="SMART" id="SM00239">
    <property type="entry name" value="C2"/>
    <property type="match status" value="2"/>
</dbReference>
<dbReference type="AlphaFoldDB" id="A0A8J2W4I8"/>
<dbReference type="Gene3D" id="2.60.40.150">
    <property type="entry name" value="C2 domain"/>
    <property type="match status" value="2"/>
</dbReference>
<evidence type="ECO:0000259" key="4">
    <source>
        <dbReference type="PROSITE" id="PS50234"/>
    </source>
</evidence>
<dbReference type="InterPro" id="IPR002035">
    <property type="entry name" value="VWF_A"/>
</dbReference>
<dbReference type="OrthoDB" id="5855668at2759"/>
<dbReference type="FunFam" id="2.60.40.150:FF:000243">
    <property type="entry name" value="Copine-3"/>
    <property type="match status" value="1"/>
</dbReference>
<dbReference type="SUPFAM" id="SSF53300">
    <property type="entry name" value="vWA-like"/>
    <property type="match status" value="1"/>
</dbReference>
<dbReference type="GO" id="GO:0032991">
    <property type="term" value="C:protein-containing complex"/>
    <property type="evidence" value="ECO:0007669"/>
    <property type="project" value="UniProtKB-ARBA"/>
</dbReference>
<dbReference type="EMBL" id="CAKKLH010000162">
    <property type="protein sequence ID" value="CAH0104955.1"/>
    <property type="molecule type" value="Genomic_DNA"/>
</dbReference>
<dbReference type="GO" id="GO:0005544">
    <property type="term" value="F:calcium-dependent phospholipid binding"/>
    <property type="evidence" value="ECO:0007669"/>
    <property type="project" value="InterPro"/>
</dbReference>
<dbReference type="InterPro" id="IPR045052">
    <property type="entry name" value="Copine"/>
</dbReference>
<evidence type="ECO:0000313" key="5">
    <source>
        <dbReference type="EMBL" id="CAH0104955.1"/>
    </source>
</evidence>
<feature type="domain" description="VWFA" evidence="4">
    <location>
        <begin position="283"/>
        <end position="502"/>
    </location>
</feature>
<dbReference type="PROSITE" id="PS50234">
    <property type="entry name" value="VWFA"/>
    <property type="match status" value="1"/>
</dbReference>
<dbReference type="Proteomes" id="UP000789390">
    <property type="component" value="Unassembled WGS sequence"/>
</dbReference>
<keyword evidence="2" id="KW-0677">Repeat</keyword>
<dbReference type="SUPFAM" id="SSF49562">
    <property type="entry name" value="C2 domain (Calcium/lipid-binding domain, CaLB)"/>
    <property type="match status" value="2"/>
</dbReference>
<dbReference type="PANTHER" id="PTHR10857:SF106">
    <property type="entry name" value="C2 DOMAIN-CONTAINING PROTEIN"/>
    <property type="match status" value="1"/>
</dbReference>
<name>A0A8J2W4I8_9CRUS</name>
<dbReference type="PANTHER" id="PTHR10857">
    <property type="entry name" value="COPINE"/>
    <property type="match status" value="1"/>
</dbReference>
<sequence>MTNFKYEATSQELVVEVELTISAKCLLNKDVISKSDPMCVVYIQLPKSQTWQEYGRTEIIKNNLNPEFATKFLIDYRFEELQKLKFKIYDIDGASTVLDNHDFLGEVECSLGQIVSSGKYVVALHHPSFKSKGQLCVQAEEISGLPKEEVVFLFSAQDLKKSFFSKPDPFLVIYKDSNLIHRTIFMKNNRNPQWPKFTIPMRALCDKNGQDVKLLLQSWNHNENGKHKLLGEVHFTRQTICNAPQTFNLNKKGKNSGKIILKESVVNRTHTFLDYIMGGTKLNCTIAIDFTASNGHPNTVGSLHYMGPSPTLYEQALQSVVSIIQDYDSDKQFPVLGFGAKLPPDGILSHEFFVNLTSSPFCAGVEGVIHAYRCCLPAIQLHGPTNFAPVINHVAGFSATYSNGDQYFILLILTDGAISDMHDTKEAIIAASHLPISIIIVGIGNADFSSMNELDSDNGRLSLNGKYASRDIVQFVPFRNFFNGSDSNYASQELAKALLAEVPTQLLGFMKSKGFPPKGEGSNLI</sequence>
<protein>
    <submittedName>
        <fullName evidence="5">Uncharacterized protein</fullName>
    </submittedName>
</protein>
<keyword evidence="6" id="KW-1185">Reference proteome</keyword>
<dbReference type="InterPro" id="IPR037768">
    <property type="entry name" value="C2B_Copine"/>
</dbReference>
<gene>
    <name evidence="5" type="ORF">DGAL_LOCUS7885</name>
</gene>
<dbReference type="CDD" id="cd04047">
    <property type="entry name" value="C2B_Copine"/>
    <property type="match status" value="1"/>
</dbReference>
<dbReference type="InterPro" id="IPR036465">
    <property type="entry name" value="vWFA_dom_sf"/>
</dbReference>
<evidence type="ECO:0000256" key="2">
    <source>
        <dbReference type="ARBA" id="ARBA00022737"/>
    </source>
</evidence>
<dbReference type="SMART" id="SM00327">
    <property type="entry name" value="VWA"/>
    <property type="match status" value="1"/>
</dbReference>
<dbReference type="GO" id="GO:0005886">
    <property type="term" value="C:plasma membrane"/>
    <property type="evidence" value="ECO:0007669"/>
    <property type="project" value="TreeGrafter"/>
</dbReference>
<feature type="domain" description="C2" evidence="3">
    <location>
        <begin position="1"/>
        <end position="124"/>
    </location>
</feature>
<reference evidence="5" key="1">
    <citation type="submission" date="2021-11" db="EMBL/GenBank/DDBJ databases">
        <authorList>
            <person name="Schell T."/>
        </authorList>
    </citation>
    <scope>NUCLEOTIDE SEQUENCE</scope>
    <source>
        <strain evidence="5">M5</strain>
    </source>
</reference>
<evidence type="ECO:0000313" key="6">
    <source>
        <dbReference type="Proteomes" id="UP000789390"/>
    </source>
</evidence>
<proteinExistence type="inferred from homology"/>
<evidence type="ECO:0000256" key="1">
    <source>
        <dbReference type="ARBA" id="ARBA00009048"/>
    </source>
</evidence>
<dbReference type="InterPro" id="IPR000008">
    <property type="entry name" value="C2_dom"/>
</dbReference>
<dbReference type="GO" id="GO:0071277">
    <property type="term" value="P:cellular response to calcium ion"/>
    <property type="evidence" value="ECO:0007669"/>
    <property type="project" value="TreeGrafter"/>
</dbReference>
<dbReference type="CDD" id="cd04048">
    <property type="entry name" value="C2A_Copine"/>
    <property type="match status" value="1"/>
</dbReference>
<comment type="similarity">
    <text evidence="1">Belongs to the copine family.</text>
</comment>
<feature type="domain" description="C2" evidence="3">
    <location>
        <begin position="131"/>
        <end position="251"/>
    </location>
</feature>